<evidence type="ECO:0000313" key="1">
    <source>
        <dbReference type="EMBL" id="KAK2651973.1"/>
    </source>
</evidence>
<dbReference type="Proteomes" id="UP001280121">
    <property type="component" value="Unassembled WGS sequence"/>
</dbReference>
<sequence>MEKLQRSFLMGGRGVRRKVHVVKWSKVCKSKANGGAGIRRVLDKNDGCLLNGFGDLVEKMKLCRGGSLWLSTGFWIIG</sequence>
<name>A0AAE0CIP0_9ROSI</name>
<organism evidence="1 2">
    <name type="scientific">Dipteronia dyeriana</name>
    <dbReference type="NCBI Taxonomy" id="168575"/>
    <lineage>
        <taxon>Eukaryota</taxon>
        <taxon>Viridiplantae</taxon>
        <taxon>Streptophyta</taxon>
        <taxon>Embryophyta</taxon>
        <taxon>Tracheophyta</taxon>
        <taxon>Spermatophyta</taxon>
        <taxon>Magnoliopsida</taxon>
        <taxon>eudicotyledons</taxon>
        <taxon>Gunneridae</taxon>
        <taxon>Pentapetalae</taxon>
        <taxon>rosids</taxon>
        <taxon>malvids</taxon>
        <taxon>Sapindales</taxon>
        <taxon>Sapindaceae</taxon>
        <taxon>Hippocastanoideae</taxon>
        <taxon>Acereae</taxon>
        <taxon>Dipteronia</taxon>
    </lineage>
</organism>
<reference evidence="1" key="1">
    <citation type="journal article" date="2023" name="Plant J.">
        <title>Genome sequences and population genomics provide insights into the demographic history, inbreeding, and mutation load of two 'living fossil' tree species of Dipteronia.</title>
        <authorList>
            <person name="Feng Y."/>
            <person name="Comes H.P."/>
            <person name="Chen J."/>
            <person name="Zhu S."/>
            <person name="Lu R."/>
            <person name="Zhang X."/>
            <person name="Li P."/>
            <person name="Qiu J."/>
            <person name="Olsen K.M."/>
            <person name="Qiu Y."/>
        </authorList>
    </citation>
    <scope>NUCLEOTIDE SEQUENCE</scope>
    <source>
        <strain evidence="1">KIB01</strain>
    </source>
</reference>
<proteinExistence type="predicted"/>
<dbReference type="EMBL" id="JANJYI010000004">
    <property type="protein sequence ID" value="KAK2651973.1"/>
    <property type="molecule type" value="Genomic_DNA"/>
</dbReference>
<comment type="caution">
    <text evidence="1">The sequence shown here is derived from an EMBL/GenBank/DDBJ whole genome shotgun (WGS) entry which is preliminary data.</text>
</comment>
<keyword evidence="2" id="KW-1185">Reference proteome</keyword>
<evidence type="ECO:0000313" key="2">
    <source>
        <dbReference type="Proteomes" id="UP001280121"/>
    </source>
</evidence>
<accession>A0AAE0CIP0</accession>
<dbReference type="AlphaFoldDB" id="A0AAE0CIP0"/>
<gene>
    <name evidence="1" type="ORF">Ddye_011829</name>
</gene>
<protein>
    <submittedName>
        <fullName evidence="1">Uncharacterized protein</fullName>
    </submittedName>
</protein>